<sequence length="365" mass="41007">MIPAYPSALSLPHGQMQFPIYLPDATFGVVRAVDAEDLLAAGVEAVVMNSFHLMQRPGSSTVQSLGGLHAMSGWPRPIVTDSGGFQAYSLIRQNPRFGQLTERGLTFQPEGAARKFQLTPEKSVQLQLAYDTDVVICLDDCTHVDSSEEEQRLSVQRTVAWAKRARREFDRLATQKKWEPEQRPRLFAVVQGGGFPELRRQCAEQLLEIGFDGYGYGGWPLDGAGHLLTDILGISRELIPAEFPMHALGVGHPYNVQACYQLGYQIFDSAMPTRDARHGRLYTFAGEGPLSGDWLQYLYINDERHVKADLPLENGCDCLCCRRYSRGYLHHLFKMNDSLFFRLATLHNLRFMTRLTARLAPSQAL</sequence>
<keyword evidence="5" id="KW-1185">Reference proteome</keyword>
<reference evidence="4 5" key="2">
    <citation type="submission" date="2015-07" db="EMBL/GenBank/DDBJ databases">
        <title>Genome sequence of Levilinea saccharolytica DSM 16555.</title>
        <authorList>
            <person name="Hemp J."/>
            <person name="Ward L.M."/>
            <person name="Pace L.A."/>
            <person name="Fischer W.W."/>
        </authorList>
    </citation>
    <scope>NUCLEOTIDE SEQUENCE [LARGE SCALE GENOMIC DNA]</scope>
    <source>
        <strain evidence="4 5">KIBI-1</strain>
    </source>
</reference>
<dbReference type="PANTHER" id="PTHR43468:SF1">
    <property type="entry name" value="TRNA-GUANOSINE(34) QUEUINE TRANSGLYCOSYLASE"/>
    <property type="match status" value="1"/>
</dbReference>
<dbReference type="Gene3D" id="3.20.20.105">
    <property type="entry name" value="Queuine tRNA-ribosyltransferase-like"/>
    <property type="match status" value="1"/>
</dbReference>
<dbReference type="GO" id="GO:0006400">
    <property type="term" value="P:tRNA modification"/>
    <property type="evidence" value="ECO:0007669"/>
    <property type="project" value="InterPro"/>
</dbReference>
<dbReference type="EMBL" id="DF967975">
    <property type="protein sequence ID" value="GAP19368.1"/>
    <property type="molecule type" value="Genomic_DNA"/>
</dbReference>
<dbReference type="Proteomes" id="UP000050501">
    <property type="component" value="Unassembled WGS sequence"/>
</dbReference>
<protein>
    <submittedName>
        <fullName evidence="3">tRNA-guanine family transglycosylase</fullName>
    </submittedName>
    <submittedName>
        <fullName evidence="4">tRNA-guanine transglycosylase</fullName>
    </submittedName>
</protein>
<accession>A0A0M8JQL2</accession>
<name>A0A0M8JQL2_9CHLR</name>
<dbReference type="PANTHER" id="PTHR43468">
    <property type="match status" value="1"/>
</dbReference>
<dbReference type="Pfam" id="PF01702">
    <property type="entry name" value="TGT"/>
    <property type="match status" value="1"/>
</dbReference>
<dbReference type="RefSeq" id="WP_062419653.1">
    <property type="nucleotide sequence ID" value="NZ_BBXZ01000174.1"/>
</dbReference>
<evidence type="ECO:0000313" key="5">
    <source>
        <dbReference type="Proteomes" id="UP000050501"/>
    </source>
</evidence>
<dbReference type="InterPro" id="IPR036511">
    <property type="entry name" value="TGT-like_sf"/>
</dbReference>
<dbReference type="PATRIC" id="fig|229921.5.peg.2893"/>
<evidence type="ECO:0000313" key="4">
    <source>
        <dbReference type="EMBL" id="KPL85675.1"/>
    </source>
</evidence>
<dbReference type="AlphaFoldDB" id="A0A0M8JQL2"/>
<feature type="domain" description="tRNA-guanine(15) transglycosylase-like" evidence="2">
    <location>
        <begin position="8"/>
        <end position="358"/>
    </location>
</feature>
<dbReference type="GO" id="GO:0046872">
    <property type="term" value="F:metal ion binding"/>
    <property type="evidence" value="ECO:0007669"/>
    <property type="project" value="UniProtKB-KW"/>
</dbReference>
<dbReference type="EMBL" id="LGCM01000026">
    <property type="protein sequence ID" value="KPL85675.1"/>
    <property type="molecule type" value="Genomic_DNA"/>
</dbReference>
<reference evidence="3" key="1">
    <citation type="journal article" date="2015" name="Genome Announc.">
        <title>Draft Genome Sequences of Anaerolinea thermolimosa IMO-1, Bellilinea caldifistulae GOMI-1, Leptolinea tardivitalis YMTK-2, Levilinea saccharolytica KIBI-1, Longilinea arvoryzae KOME-1, Previously Described as Members of the Class Anaerolineae (Chloroflexi).</title>
        <authorList>
            <person name="Matsuura N."/>
            <person name="Tourlousse M.D."/>
            <person name="Ohashi A."/>
            <person name="Hugenholtz P."/>
            <person name="Sekiguchi Y."/>
        </authorList>
    </citation>
    <scope>NUCLEOTIDE SEQUENCE</scope>
    <source>
        <strain evidence="3">KIBI-1</strain>
    </source>
</reference>
<proteinExistence type="predicted"/>
<evidence type="ECO:0000313" key="3">
    <source>
        <dbReference type="EMBL" id="GAP19368.1"/>
    </source>
</evidence>
<evidence type="ECO:0000256" key="1">
    <source>
        <dbReference type="ARBA" id="ARBA00022723"/>
    </source>
</evidence>
<dbReference type="InterPro" id="IPR002616">
    <property type="entry name" value="tRNA_ribo_trans-like"/>
</dbReference>
<evidence type="ECO:0000259" key="2">
    <source>
        <dbReference type="Pfam" id="PF01702"/>
    </source>
</evidence>
<dbReference type="STRING" id="229921.ADN01_06020"/>
<keyword evidence="1" id="KW-0479">Metal-binding</keyword>
<dbReference type="OrthoDB" id="9805417at2"/>
<organism evidence="3">
    <name type="scientific">Levilinea saccharolytica</name>
    <dbReference type="NCBI Taxonomy" id="229921"/>
    <lineage>
        <taxon>Bacteria</taxon>
        <taxon>Bacillati</taxon>
        <taxon>Chloroflexota</taxon>
        <taxon>Anaerolineae</taxon>
        <taxon>Anaerolineales</taxon>
        <taxon>Anaerolineaceae</taxon>
        <taxon>Levilinea</taxon>
    </lineage>
</organism>
<dbReference type="SUPFAM" id="SSF51713">
    <property type="entry name" value="tRNA-guanine transglycosylase"/>
    <property type="match status" value="1"/>
</dbReference>
<dbReference type="NCBIfam" id="TIGR00449">
    <property type="entry name" value="tgt_general"/>
    <property type="match status" value="1"/>
</dbReference>
<gene>
    <name evidence="4" type="ORF">ADN01_06020</name>
    <name evidence="3" type="ORF">LSAC_03270</name>
</gene>